<sequence length="184" mass="20608">MLKPHLPLTTERLTLRPFTPGDLDAVHAYESLPDVTRHLYWEPRDRDTSRAFLDKKITHTALLDEGDALDLAITLTGSGELIGNCLLIWTSKTHRQGEIGYVLHPGHHGHGYAAEAGRALLRLAFDDLGLHRVIGRLDARNTASARVLEKLGMRHEATLIDNEIVKGEWSSESVYAMLDREWAS</sequence>
<organism evidence="2 3">
    <name type="scientific">Nonomuraea longispora</name>
    <dbReference type="NCBI Taxonomy" id="1848320"/>
    <lineage>
        <taxon>Bacteria</taxon>
        <taxon>Bacillati</taxon>
        <taxon>Actinomycetota</taxon>
        <taxon>Actinomycetes</taxon>
        <taxon>Streptosporangiales</taxon>
        <taxon>Streptosporangiaceae</taxon>
        <taxon>Nonomuraea</taxon>
    </lineage>
</organism>
<name>A0A4R4MLG1_9ACTN</name>
<dbReference type="InterPro" id="IPR051531">
    <property type="entry name" value="N-acetyltransferase"/>
</dbReference>
<dbReference type="InterPro" id="IPR016181">
    <property type="entry name" value="Acyl_CoA_acyltransferase"/>
</dbReference>
<proteinExistence type="predicted"/>
<dbReference type="SUPFAM" id="SSF55729">
    <property type="entry name" value="Acyl-CoA N-acyltransferases (Nat)"/>
    <property type="match status" value="1"/>
</dbReference>
<keyword evidence="3" id="KW-1185">Reference proteome</keyword>
<dbReference type="AlphaFoldDB" id="A0A4R4MLG1"/>
<keyword evidence="2" id="KW-0808">Transferase</keyword>
<dbReference type="Gene3D" id="3.40.630.30">
    <property type="match status" value="1"/>
</dbReference>
<reference evidence="2 3" key="1">
    <citation type="submission" date="2019-02" db="EMBL/GenBank/DDBJ databases">
        <title>Draft genome sequences of novel Actinobacteria.</title>
        <authorList>
            <person name="Sahin N."/>
            <person name="Ay H."/>
            <person name="Saygin H."/>
        </authorList>
    </citation>
    <scope>NUCLEOTIDE SEQUENCE [LARGE SCALE GENOMIC DNA]</scope>
    <source>
        <strain evidence="2 3">KC201</strain>
    </source>
</reference>
<comment type="caution">
    <text evidence="2">The sequence shown here is derived from an EMBL/GenBank/DDBJ whole genome shotgun (WGS) entry which is preliminary data.</text>
</comment>
<dbReference type="GO" id="GO:0016747">
    <property type="term" value="F:acyltransferase activity, transferring groups other than amino-acyl groups"/>
    <property type="evidence" value="ECO:0007669"/>
    <property type="project" value="InterPro"/>
</dbReference>
<accession>A0A4R4MLG1</accession>
<feature type="domain" description="N-acetyltransferase" evidence="1">
    <location>
        <begin position="13"/>
        <end position="181"/>
    </location>
</feature>
<dbReference type="Pfam" id="PF13302">
    <property type="entry name" value="Acetyltransf_3"/>
    <property type="match status" value="1"/>
</dbReference>
<gene>
    <name evidence="2" type="ORF">E1267_40755</name>
</gene>
<evidence type="ECO:0000313" key="3">
    <source>
        <dbReference type="Proteomes" id="UP000295157"/>
    </source>
</evidence>
<dbReference type="EMBL" id="SMJZ01000285">
    <property type="protein sequence ID" value="TDB96647.1"/>
    <property type="molecule type" value="Genomic_DNA"/>
</dbReference>
<evidence type="ECO:0000259" key="1">
    <source>
        <dbReference type="PROSITE" id="PS51186"/>
    </source>
</evidence>
<protein>
    <submittedName>
        <fullName evidence="2">N-acetyltransferase</fullName>
    </submittedName>
</protein>
<dbReference type="InterPro" id="IPR000182">
    <property type="entry name" value="GNAT_dom"/>
</dbReference>
<dbReference type="OrthoDB" id="9132139at2"/>
<dbReference type="PANTHER" id="PTHR43792">
    <property type="entry name" value="GNAT FAMILY, PUTATIVE (AFU_ORTHOLOGUE AFUA_3G00765)-RELATED-RELATED"/>
    <property type="match status" value="1"/>
</dbReference>
<evidence type="ECO:0000313" key="2">
    <source>
        <dbReference type="EMBL" id="TDB96647.1"/>
    </source>
</evidence>
<dbReference type="Proteomes" id="UP000295157">
    <property type="component" value="Unassembled WGS sequence"/>
</dbReference>
<dbReference type="PROSITE" id="PS51186">
    <property type="entry name" value="GNAT"/>
    <property type="match status" value="1"/>
</dbReference>
<dbReference type="RefSeq" id="WP_132341181.1">
    <property type="nucleotide sequence ID" value="NZ_SMJZ01000285.1"/>
</dbReference>